<organism evidence="1 2">
    <name type="scientific">Lactuca sativa</name>
    <name type="common">Garden lettuce</name>
    <dbReference type="NCBI Taxonomy" id="4236"/>
    <lineage>
        <taxon>Eukaryota</taxon>
        <taxon>Viridiplantae</taxon>
        <taxon>Streptophyta</taxon>
        <taxon>Embryophyta</taxon>
        <taxon>Tracheophyta</taxon>
        <taxon>Spermatophyta</taxon>
        <taxon>Magnoliopsida</taxon>
        <taxon>eudicotyledons</taxon>
        <taxon>Gunneridae</taxon>
        <taxon>Pentapetalae</taxon>
        <taxon>asterids</taxon>
        <taxon>campanulids</taxon>
        <taxon>Asterales</taxon>
        <taxon>Asteraceae</taxon>
        <taxon>Cichorioideae</taxon>
        <taxon>Cichorieae</taxon>
        <taxon>Lactucinae</taxon>
        <taxon>Lactuca</taxon>
    </lineage>
</organism>
<name>A0A9R1VJB3_LACSA</name>
<dbReference type="EMBL" id="NBSK02000005">
    <property type="protein sequence ID" value="KAJ0205718.1"/>
    <property type="molecule type" value="Genomic_DNA"/>
</dbReference>
<accession>A0A9R1VJB3</accession>
<protein>
    <recommendedName>
        <fullName evidence="3">DDE Tnp4 domain-containing protein</fullName>
    </recommendedName>
</protein>
<reference evidence="1 2" key="1">
    <citation type="journal article" date="2017" name="Nat. Commun.">
        <title>Genome assembly with in vitro proximity ligation data and whole-genome triplication in lettuce.</title>
        <authorList>
            <person name="Reyes-Chin-Wo S."/>
            <person name="Wang Z."/>
            <person name="Yang X."/>
            <person name="Kozik A."/>
            <person name="Arikit S."/>
            <person name="Song C."/>
            <person name="Xia L."/>
            <person name="Froenicke L."/>
            <person name="Lavelle D.O."/>
            <person name="Truco M.J."/>
            <person name="Xia R."/>
            <person name="Zhu S."/>
            <person name="Xu C."/>
            <person name="Xu H."/>
            <person name="Xu X."/>
            <person name="Cox K."/>
            <person name="Korf I."/>
            <person name="Meyers B.C."/>
            <person name="Michelmore R.W."/>
        </authorList>
    </citation>
    <scope>NUCLEOTIDE SEQUENCE [LARGE SCALE GENOMIC DNA]</scope>
    <source>
        <strain evidence="2">cv. Salinas</strain>
        <tissue evidence="1">Seedlings</tissue>
    </source>
</reference>
<sequence length="105" mass="12409">MHYVVNAFDNFSTLKLILISYYHADGIYPTWVVFVNAYPHPSAQELARKDVERDFGVLKGHWDILKMHVRAITVNKTINIMYNCILLHNMILHFVNIQEIFLYQL</sequence>
<keyword evidence="2" id="KW-1185">Reference proteome</keyword>
<proteinExistence type="predicted"/>
<evidence type="ECO:0000313" key="2">
    <source>
        <dbReference type="Proteomes" id="UP000235145"/>
    </source>
</evidence>
<dbReference type="PANTHER" id="PTHR47150:SF4">
    <property type="entry name" value="HARBINGER TRANSPOSASE-DERIVED PROTEIN-RELATED"/>
    <property type="match status" value="1"/>
</dbReference>
<evidence type="ECO:0008006" key="3">
    <source>
        <dbReference type="Google" id="ProtNLM"/>
    </source>
</evidence>
<dbReference type="InterPro" id="IPR006912">
    <property type="entry name" value="Harbinger_derived_prot"/>
</dbReference>
<gene>
    <name evidence="1" type="ORF">LSAT_V11C500262400</name>
</gene>
<dbReference type="Proteomes" id="UP000235145">
    <property type="component" value="Unassembled WGS sequence"/>
</dbReference>
<dbReference type="AlphaFoldDB" id="A0A9R1VJB3"/>
<dbReference type="PANTHER" id="PTHR47150">
    <property type="entry name" value="OS12G0169200 PROTEIN"/>
    <property type="match status" value="1"/>
</dbReference>
<dbReference type="Pfam" id="PF04827">
    <property type="entry name" value="Plant_tran"/>
    <property type="match status" value="1"/>
</dbReference>
<comment type="caution">
    <text evidence="1">The sequence shown here is derived from an EMBL/GenBank/DDBJ whole genome shotgun (WGS) entry which is preliminary data.</text>
</comment>
<evidence type="ECO:0000313" key="1">
    <source>
        <dbReference type="EMBL" id="KAJ0205718.1"/>
    </source>
</evidence>